<keyword evidence="1" id="KW-0393">Immunoglobulin domain</keyword>
<feature type="domain" description="B30.2/SPRY" evidence="2">
    <location>
        <begin position="15"/>
        <end position="219"/>
    </location>
</feature>
<organism evidence="4 5">
    <name type="scientific">Labeo rohita</name>
    <name type="common">Indian major carp</name>
    <name type="synonym">Cyprinus rohita</name>
    <dbReference type="NCBI Taxonomy" id="84645"/>
    <lineage>
        <taxon>Eukaryota</taxon>
        <taxon>Metazoa</taxon>
        <taxon>Chordata</taxon>
        <taxon>Craniata</taxon>
        <taxon>Vertebrata</taxon>
        <taxon>Euteleostomi</taxon>
        <taxon>Actinopterygii</taxon>
        <taxon>Neopterygii</taxon>
        <taxon>Teleostei</taxon>
        <taxon>Ostariophysi</taxon>
        <taxon>Cypriniformes</taxon>
        <taxon>Cyprinidae</taxon>
        <taxon>Labeoninae</taxon>
        <taxon>Labeonini</taxon>
        <taxon>Labeo</taxon>
    </lineage>
</organism>
<dbReference type="InterPro" id="IPR001870">
    <property type="entry name" value="B30.2/SPRY"/>
</dbReference>
<dbReference type="Pfam" id="PF07654">
    <property type="entry name" value="C1-set"/>
    <property type="match status" value="2"/>
</dbReference>
<evidence type="ECO:0000256" key="1">
    <source>
        <dbReference type="ARBA" id="ARBA00023319"/>
    </source>
</evidence>
<dbReference type="SUPFAM" id="SSF48726">
    <property type="entry name" value="Immunoglobulin"/>
    <property type="match status" value="2"/>
</dbReference>
<gene>
    <name evidence="4" type="ORF">ROHU_021242</name>
</gene>
<keyword evidence="5" id="KW-1185">Reference proteome</keyword>
<evidence type="ECO:0000313" key="5">
    <source>
        <dbReference type="Proteomes" id="UP000290572"/>
    </source>
</evidence>
<feature type="domain" description="Ig-like" evidence="3">
    <location>
        <begin position="262"/>
        <end position="352"/>
    </location>
</feature>
<dbReference type="InterPro" id="IPR036179">
    <property type="entry name" value="Ig-like_dom_sf"/>
</dbReference>
<dbReference type="PANTHER" id="PTHR23411">
    <property type="entry name" value="TAPASIN"/>
    <property type="match status" value="1"/>
</dbReference>
<dbReference type="InterPro" id="IPR003597">
    <property type="entry name" value="Ig_C1-set"/>
</dbReference>
<dbReference type="SMART" id="SM00407">
    <property type="entry name" value="IGc1"/>
    <property type="match status" value="1"/>
</dbReference>
<comment type="caution">
    <text evidence="4">The sequence shown here is derived from an EMBL/GenBank/DDBJ whole genome shotgun (WGS) entry which is preliminary data.</text>
</comment>
<evidence type="ECO:0000259" key="3">
    <source>
        <dbReference type="PROSITE" id="PS50835"/>
    </source>
</evidence>
<accession>A0A498N9X8</accession>
<protein>
    <submittedName>
        <fullName evidence="4">Tripartite motif-containing 16-like protein</fullName>
    </submittedName>
</protein>
<dbReference type="PROSITE" id="PS50835">
    <property type="entry name" value="IG_LIKE"/>
    <property type="match status" value="2"/>
</dbReference>
<dbReference type="InterPro" id="IPR003877">
    <property type="entry name" value="SPRY_dom"/>
</dbReference>
<dbReference type="SUPFAM" id="SSF49899">
    <property type="entry name" value="Concanavalin A-like lectins/glucanases"/>
    <property type="match status" value="1"/>
</dbReference>
<sequence length="362" mass="39576">MPSSTRIMAPQIKKTGRKIKAGNTEKLPIYEPNIPEPTSREELLKYWLNISLDERTANKVLWLTEGGAKVSRLTDEVLCKESIWASRCYWEVQYSGWVVIGAAYEGAGRKAGDGPCGLGENEESWGLGWAGSCYDAWHKGISSRVTDVPQCCTIGVYVDQPAGLLCFYTVETEEDSKKKEVKLLHRFKSPIKEKILPGVTRPKLSVLPPSSAEISSKKTATLVCVANKGFPSDWSLSWKVDGSSRSQESSAGLLEKDGVTRPKVSVLPPSSAEISSKKTATLVCVANKGFPSDWSLSWKVDGSSRSQESSAGLLEKDGLYSWSSSLTLSEQEWMESVSVSCEATRSGQPALTGHVTRHQCSE</sequence>
<dbReference type="InterPro" id="IPR013783">
    <property type="entry name" value="Ig-like_fold"/>
</dbReference>
<dbReference type="PROSITE" id="PS50188">
    <property type="entry name" value="B302_SPRY"/>
    <property type="match status" value="1"/>
</dbReference>
<dbReference type="Proteomes" id="UP000290572">
    <property type="component" value="Unassembled WGS sequence"/>
</dbReference>
<dbReference type="Pfam" id="PF00622">
    <property type="entry name" value="SPRY"/>
    <property type="match status" value="1"/>
</dbReference>
<dbReference type="FunFam" id="2.60.40.10:FF:001918">
    <property type="entry name" value="Immunoglobulin light 1 constant 3"/>
    <property type="match status" value="1"/>
</dbReference>
<evidence type="ECO:0000313" key="4">
    <source>
        <dbReference type="EMBL" id="RXN25895.1"/>
    </source>
</evidence>
<dbReference type="InterPro" id="IPR013320">
    <property type="entry name" value="ConA-like_dom_sf"/>
</dbReference>
<dbReference type="Gene3D" id="2.60.120.920">
    <property type="match status" value="1"/>
</dbReference>
<name>A0A498N9X8_LABRO</name>
<proteinExistence type="predicted"/>
<evidence type="ECO:0000259" key="2">
    <source>
        <dbReference type="PROSITE" id="PS50188"/>
    </source>
</evidence>
<dbReference type="EMBL" id="QBIY01012274">
    <property type="protein sequence ID" value="RXN25895.1"/>
    <property type="molecule type" value="Genomic_DNA"/>
</dbReference>
<reference evidence="4 5" key="1">
    <citation type="submission" date="2018-03" db="EMBL/GenBank/DDBJ databases">
        <title>Draft genome sequence of Rohu Carp (Labeo rohita).</title>
        <authorList>
            <person name="Das P."/>
            <person name="Kushwaha B."/>
            <person name="Joshi C.G."/>
            <person name="Kumar D."/>
            <person name="Nagpure N.S."/>
            <person name="Sahoo L."/>
            <person name="Das S.P."/>
            <person name="Bit A."/>
            <person name="Patnaik S."/>
            <person name="Meher P.K."/>
            <person name="Jayasankar P."/>
            <person name="Koringa P.G."/>
            <person name="Patel N.V."/>
            <person name="Hinsu A.T."/>
            <person name="Kumar R."/>
            <person name="Pandey M."/>
            <person name="Agarwal S."/>
            <person name="Srivastava S."/>
            <person name="Singh M."/>
            <person name="Iquebal M.A."/>
            <person name="Jaiswal S."/>
            <person name="Angadi U.B."/>
            <person name="Kumar N."/>
            <person name="Raza M."/>
            <person name="Shah T.M."/>
            <person name="Rai A."/>
            <person name="Jena J.K."/>
        </authorList>
    </citation>
    <scope>NUCLEOTIDE SEQUENCE [LARGE SCALE GENOMIC DNA]</scope>
    <source>
        <strain evidence="4">DASCIFA01</strain>
        <tissue evidence="4">Testis</tissue>
    </source>
</reference>
<dbReference type="InterPro" id="IPR043136">
    <property type="entry name" value="B30.2/SPRY_sf"/>
</dbReference>
<dbReference type="InterPro" id="IPR007110">
    <property type="entry name" value="Ig-like_dom"/>
</dbReference>
<dbReference type="InterPro" id="IPR050380">
    <property type="entry name" value="Immune_Resp_Modulators"/>
</dbReference>
<dbReference type="AlphaFoldDB" id="A0A498N9X8"/>
<dbReference type="Gene3D" id="2.60.40.10">
    <property type="entry name" value="Immunoglobulins"/>
    <property type="match status" value="2"/>
</dbReference>
<feature type="domain" description="Ig-like" evidence="3">
    <location>
        <begin position="202"/>
        <end position="249"/>
    </location>
</feature>